<dbReference type="InterPro" id="IPR058584">
    <property type="entry name" value="IMB1_TNPO1-like_TPR"/>
</dbReference>
<proteinExistence type="predicted"/>
<dbReference type="Pfam" id="PF03810">
    <property type="entry name" value="IBN_N"/>
    <property type="match status" value="1"/>
</dbReference>
<organism evidence="11 12">
    <name type="scientific">Batrachochytrium dendrobatidis (strain JEL423)</name>
    <dbReference type="NCBI Taxonomy" id="403673"/>
    <lineage>
        <taxon>Eukaryota</taxon>
        <taxon>Fungi</taxon>
        <taxon>Fungi incertae sedis</taxon>
        <taxon>Chytridiomycota</taxon>
        <taxon>Chytridiomycota incertae sedis</taxon>
        <taxon>Chytridiomycetes</taxon>
        <taxon>Rhizophydiales</taxon>
        <taxon>Rhizophydiales incertae sedis</taxon>
        <taxon>Batrachochytrium</taxon>
    </lineage>
</organism>
<feature type="repeat" description="HEAT" evidence="8">
    <location>
        <begin position="431"/>
        <end position="469"/>
    </location>
</feature>
<keyword evidence="4" id="KW-0963">Cytoplasm</keyword>
<sequence length="1061" mass="116423">MSTVVKLEALLTTIATEHNTAVLAQASTELSTHWLKQPDTIPRLLQIVANSSFIGARQLAAVEARKLVEKSDGKAWLALSEQVRQEIKTGILSVAVNQESILVRNALARVISEIAKIEISNHRWIELITILNSLCASPVVGQREVGVYVLYTLFEVITDQLSDYIPELLALFCKSVNDPESITVAVTTVQALGKVAEFIEDPNEPSFKTFCDLIPSIVQVMQRTLVAGDDANTLKVFEVFEGLLLLEVPLVTKYFGELVNFYLVIASTPDNSDEIRIMAMSFLMLTASYAKTRLTKLRLVPTIIDAIFPIAAEEESKDREDRYPAKSAIQVINSLALAFPPHHVYPAVMRHVATFIQDSQRSGFRRAAMLAIAVLVEGCADHMREKIDQILPSVIYALQDHTPCVRRAACTALGALSVDLDDEIAEQHSVLLPLLLTLVDDPDVEVQPVVLGTLVLLVEALDDAILPYLELLITKLIGLISSSNRKSVLASVNCIGSVARSSGSSFLPYFKVTMAQLCSFMMITEPSNLDMRAIATDAMGAVAEAVGKEAFAPHMSEMMNLVISGISIDSYQLRECSYLFFGVLARTFGEDFSPYLQLVVPSIMHSCNQQDTDWNDMLKSSNSFDPAHNPNGEEDIDISEESDNEESAIEKYSFNSAISLEKASSFQALSLLFTATRAAFLPFVSDSANAALSSLDNFNDDVRISAAQCLLQFFVAMQSIADSSEWQAGLPCQTPVHENVASIGKIAMEGVLKMLDEEEARMVVAQTLQEIVETIKLIGPVSVGFDYSSTPDSLQYVNALANMLLQLFRGEHSCQINEDFDESAGHDDDELAELDALVISTAADALGGLAAALGPEYGSYFSPFFPLIAKHYQKSKPVSDRSMAIGTLAEIVDGLEHGVSPFTQDLLPLFIKSLRDEDDEVRSNGAFGIGLLIYYSTTDLSSYYPQLLQLLYPFFTIDSKSNMSDNACGAVARMILRCSQAVPLDQVIPVFFGALPLKRDFEENPIVFKCIFFLLEAKAPSVLSELEHIRQLCKHVLAATAPSQVDSPTRMRILEVMSSIQ</sequence>
<dbReference type="Pfam" id="PF25780">
    <property type="entry name" value="TPR_IPO5"/>
    <property type="match status" value="1"/>
</dbReference>
<dbReference type="eggNOG" id="KOG2171">
    <property type="taxonomic scope" value="Eukaryota"/>
</dbReference>
<evidence type="ECO:0000256" key="4">
    <source>
        <dbReference type="ARBA" id="ARBA00022490"/>
    </source>
</evidence>
<dbReference type="InterPro" id="IPR021133">
    <property type="entry name" value="HEAT_type_2"/>
</dbReference>
<feature type="compositionally biased region" description="Acidic residues" evidence="9">
    <location>
        <begin position="632"/>
        <end position="642"/>
    </location>
</feature>
<feature type="region of interest" description="Disordered" evidence="9">
    <location>
        <begin position="618"/>
        <end position="642"/>
    </location>
</feature>
<keyword evidence="7" id="KW-0539">Nucleus</keyword>
<dbReference type="OrthoDB" id="7862313at2759"/>
<evidence type="ECO:0000256" key="9">
    <source>
        <dbReference type="SAM" id="MobiDB-lite"/>
    </source>
</evidence>
<evidence type="ECO:0000313" key="11">
    <source>
        <dbReference type="EMBL" id="OAJ40488.1"/>
    </source>
</evidence>
<dbReference type="Proteomes" id="UP000077115">
    <property type="component" value="Unassembled WGS sequence"/>
</dbReference>
<dbReference type="SUPFAM" id="SSF48371">
    <property type="entry name" value="ARM repeat"/>
    <property type="match status" value="2"/>
</dbReference>
<dbReference type="PROSITE" id="PS50077">
    <property type="entry name" value="HEAT_REPEAT"/>
    <property type="match status" value="2"/>
</dbReference>
<dbReference type="SMART" id="SM00913">
    <property type="entry name" value="IBN_N"/>
    <property type="match status" value="1"/>
</dbReference>
<reference evidence="11 12" key="2">
    <citation type="submission" date="2016-05" db="EMBL/GenBank/DDBJ databases">
        <title>Lineage-specific infection strategies underlie the spectrum of fungal disease in amphibians.</title>
        <authorList>
            <person name="Cuomo C.A."/>
            <person name="Farrer R.A."/>
            <person name="James T."/>
            <person name="Longcore J."/>
            <person name="Birren B."/>
        </authorList>
    </citation>
    <scope>NUCLEOTIDE SEQUENCE [LARGE SCALE GENOMIC DNA]</scope>
    <source>
        <strain evidence="11 12">JEL423</strain>
    </source>
</reference>
<dbReference type="InterPro" id="IPR016024">
    <property type="entry name" value="ARM-type_fold"/>
</dbReference>
<dbReference type="InterPro" id="IPR001494">
    <property type="entry name" value="Importin-beta_N"/>
</dbReference>
<accession>A0A177WK30</accession>
<dbReference type="VEuPathDB" id="FungiDB:BDEG_24216"/>
<evidence type="ECO:0000259" key="10">
    <source>
        <dbReference type="PROSITE" id="PS50166"/>
    </source>
</evidence>
<dbReference type="GO" id="GO:0031267">
    <property type="term" value="F:small GTPase binding"/>
    <property type="evidence" value="ECO:0007669"/>
    <property type="project" value="InterPro"/>
</dbReference>
<evidence type="ECO:0000256" key="7">
    <source>
        <dbReference type="ARBA" id="ARBA00023242"/>
    </source>
</evidence>
<dbReference type="Gene3D" id="1.25.10.10">
    <property type="entry name" value="Leucine-rich Repeat Variant"/>
    <property type="match status" value="1"/>
</dbReference>
<evidence type="ECO:0000256" key="5">
    <source>
        <dbReference type="ARBA" id="ARBA00022737"/>
    </source>
</evidence>
<evidence type="ECO:0000256" key="2">
    <source>
        <dbReference type="ARBA" id="ARBA00004496"/>
    </source>
</evidence>
<evidence type="ECO:0000256" key="6">
    <source>
        <dbReference type="ARBA" id="ARBA00022927"/>
    </source>
</evidence>
<reference evidence="11 12" key="1">
    <citation type="submission" date="2006-10" db="EMBL/GenBank/DDBJ databases">
        <title>The Genome Sequence of Batrachochytrium dendrobatidis JEL423.</title>
        <authorList>
            <consortium name="The Broad Institute Genome Sequencing Platform"/>
            <person name="Birren B."/>
            <person name="Lander E."/>
            <person name="Galagan J."/>
            <person name="Cuomo C."/>
            <person name="Devon K."/>
            <person name="Jaffe D."/>
            <person name="Butler J."/>
            <person name="Alvarez P."/>
            <person name="Gnerre S."/>
            <person name="Grabherr M."/>
            <person name="Kleber M."/>
            <person name="Mauceli E."/>
            <person name="Brockman W."/>
            <person name="Young S."/>
            <person name="LaButti K."/>
            <person name="Sykes S."/>
            <person name="DeCaprio D."/>
            <person name="Crawford M."/>
            <person name="Koehrsen M."/>
            <person name="Engels R."/>
            <person name="Montgomery P."/>
            <person name="Pearson M."/>
            <person name="Howarth C."/>
            <person name="Larson L."/>
            <person name="White J."/>
            <person name="O'Leary S."/>
            <person name="Kodira C."/>
            <person name="Zeng Q."/>
            <person name="Yandava C."/>
            <person name="Alvarado L."/>
            <person name="Longcore J."/>
            <person name="James T."/>
        </authorList>
    </citation>
    <scope>NUCLEOTIDE SEQUENCE [LARGE SCALE GENOMIC DNA]</scope>
    <source>
        <strain evidence="11 12">JEL423</strain>
    </source>
</reference>
<keyword evidence="3" id="KW-0813">Transport</keyword>
<name>A0A177WK30_BATDL</name>
<dbReference type="GO" id="GO:0006606">
    <property type="term" value="P:protein import into nucleus"/>
    <property type="evidence" value="ECO:0007669"/>
    <property type="project" value="InterPro"/>
</dbReference>
<dbReference type="EMBL" id="DS022304">
    <property type="protein sequence ID" value="OAJ40488.1"/>
    <property type="molecule type" value="Genomic_DNA"/>
</dbReference>
<dbReference type="InterPro" id="IPR057672">
    <property type="entry name" value="TPR_IPO4/5"/>
</dbReference>
<evidence type="ECO:0000313" key="12">
    <source>
        <dbReference type="Proteomes" id="UP000077115"/>
    </source>
</evidence>
<comment type="subcellular location">
    <subcellularLocation>
        <location evidence="2">Cytoplasm</location>
    </subcellularLocation>
    <subcellularLocation>
        <location evidence="1">Nucleus</location>
    </subcellularLocation>
</comment>
<evidence type="ECO:0000256" key="8">
    <source>
        <dbReference type="PROSITE-ProRule" id="PRU00103"/>
    </source>
</evidence>
<gene>
    <name evidence="11" type="ORF">BDEG_24216</name>
</gene>
<dbReference type="STRING" id="403673.A0A177WK30"/>
<feature type="domain" description="Importin N-terminal" evidence="10">
    <location>
        <begin position="26"/>
        <end position="97"/>
    </location>
</feature>
<dbReference type="PROSITE" id="PS50166">
    <property type="entry name" value="IMPORTIN_B_NT"/>
    <property type="match status" value="1"/>
</dbReference>
<evidence type="ECO:0000256" key="1">
    <source>
        <dbReference type="ARBA" id="ARBA00004123"/>
    </source>
</evidence>
<protein>
    <recommendedName>
        <fullName evidence="10">Importin N-terminal domain-containing protein</fullName>
    </recommendedName>
</protein>
<dbReference type="Pfam" id="PF25574">
    <property type="entry name" value="TPR_IMB1"/>
    <property type="match status" value="1"/>
</dbReference>
<evidence type="ECO:0000256" key="3">
    <source>
        <dbReference type="ARBA" id="ARBA00022448"/>
    </source>
</evidence>
<dbReference type="PANTHER" id="PTHR10527">
    <property type="entry name" value="IMPORTIN BETA"/>
    <property type="match status" value="1"/>
</dbReference>
<dbReference type="GO" id="GO:0005737">
    <property type="term" value="C:cytoplasm"/>
    <property type="evidence" value="ECO:0007669"/>
    <property type="project" value="UniProtKB-SubCell"/>
</dbReference>
<dbReference type="InterPro" id="IPR040122">
    <property type="entry name" value="Importin_beta"/>
</dbReference>
<dbReference type="InterPro" id="IPR011989">
    <property type="entry name" value="ARM-like"/>
</dbReference>
<feature type="repeat" description="HEAT" evidence="8">
    <location>
        <begin position="390"/>
        <end position="428"/>
    </location>
</feature>
<dbReference type="AlphaFoldDB" id="A0A177WK30"/>
<keyword evidence="6" id="KW-0653">Protein transport</keyword>
<keyword evidence="5" id="KW-0677">Repeat</keyword>